<evidence type="ECO:0000313" key="2">
    <source>
        <dbReference type="WBParaSite" id="Minc3s00349g10760"/>
    </source>
</evidence>
<dbReference type="WBParaSite" id="Minc3s00349g10760">
    <property type="protein sequence ID" value="Minc3s00349g10760"/>
    <property type="gene ID" value="Minc3s00349g10760"/>
</dbReference>
<dbReference type="Proteomes" id="UP000887563">
    <property type="component" value="Unplaced"/>
</dbReference>
<accession>A0A914LA35</accession>
<protein>
    <submittedName>
        <fullName evidence="2">Uncharacterized protein</fullName>
    </submittedName>
</protein>
<evidence type="ECO:0000313" key="1">
    <source>
        <dbReference type="Proteomes" id="UP000887563"/>
    </source>
</evidence>
<proteinExistence type="predicted"/>
<dbReference type="AlphaFoldDB" id="A0A914LA35"/>
<sequence length="53" mass="5994">MVPGDDNLVPMNFNLQLLRTEARSVDLIGKVPIRLNLHLSGMVTHLLNKRQSK</sequence>
<name>A0A914LA35_MELIC</name>
<keyword evidence="1" id="KW-1185">Reference proteome</keyword>
<organism evidence="1 2">
    <name type="scientific">Meloidogyne incognita</name>
    <name type="common">Southern root-knot nematode worm</name>
    <name type="synonym">Oxyuris incognita</name>
    <dbReference type="NCBI Taxonomy" id="6306"/>
    <lineage>
        <taxon>Eukaryota</taxon>
        <taxon>Metazoa</taxon>
        <taxon>Ecdysozoa</taxon>
        <taxon>Nematoda</taxon>
        <taxon>Chromadorea</taxon>
        <taxon>Rhabditida</taxon>
        <taxon>Tylenchina</taxon>
        <taxon>Tylenchomorpha</taxon>
        <taxon>Tylenchoidea</taxon>
        <taxon>Meloidogynidae</taxon>
        <taxon>Meloidogyninae</taxon>
        <taxon>Meloidogyne</taxon>
        <taxon>Meloidogyne incognita group</taxon>
    </lineage>
</organism>
<reference evidence="2" key="1">
    <citation type="submission" date="2022-11" db="UniProtKB">
        <authorList>
            <consortium name="WormBaseParasite"/>
        </authorList>
    </citation>
    <scope>IDENTIFICATION</scope>
</reference>